<organism evidence="1 2">
    <name type="scientific">Dermacentor silvarum</name>
    <name type="common">Tick</name>
    <dbReference type="NCBI Taxonomy" id="543639"/>
    <lineage>
        <taxon>Eukaryota</taxon>
        <taxon>Metazoa</taxon>
        <taxon>Ecdysozoa</taxon>
        <taxon>Arthropoda</taxon>
        <taxon>Chelicerata</taxon>
        <taxon>Arachnida</taxon>
        <taxon>Acari</taxon>
        <taxon>Parasitiformes</taxon>
        <taxon>Ixodida</taxon>
        <taxon>Ixodoidea</taxon>
        <taxon>Ixodidae</taxon>
        <taxon>Rhipicephalinae</taxon>
        <taxon>Dermacentor</taxon>
    </lineage>
</organism>
<name>A0ACB8C2E9_DERSI</name>
<comment type="caution">
    <text evidence="1">The sequence shown here is derived from an EMBL/GenBank/DDBJ whole genome shotgun (WGS) entry which is preliminary data.</text>
</comment>
<proteinExistence type="predicted"/>
<dbReference type="EMBL" id="CM023478">
    <property type="protein sequence ID" value="KAH7933008.1"/>
    <property type="molecule type" value="Genomic_DNA"/>
</dbReference>
<gene>
    <name evidence="1" type="ORF">HPB49_006602</name>
</gene>
<evidence type="ECO:0000313" key="1">
    <source>
        <dbReference type="EMBL" id="KAH7933008.1"/>
    </source>
</evidence>
<reference evidence="1" key="1">
    <citation type="submission" date="2020-05" db="EMBL/GenBank/DDBJ databases">
        <title>Large-scale comparative analyses of tick genomes elucidate their genetic diversity and vector capacities.</title>
        <authorList>
            <person name="Jia N."/>
            <person name="Wang J."/>
            <person name="Shi W."/>
            <person name="Du L."/>
            <person name="Sun Y."/>
            <person name="Zhan W."/>
            <person name="Jiang J."/>
            <person name="Wang Q."/>
            <person name="Zhang B."/>
            <person name="Ji P."/>
            <person name="Sakyi L.B."/>
            <person name="Cui X."/>
            <person name="Yuan T."/>
            <person name="Jiang B."/>
            <person name="Yang W."/>
            <person name="Lam T.T.-Y."/>
            <person name="Chang Q."/>
            <person name="Ding S."/>
            <person name="Wang X."/>
            <person name="Zhu J."/>
            <person name="Ruan X."/>
            <person name="Zhao L."/>
            <person name="Wei J."/>
            <person name="Que T."/>
            <person name="Du C."/>
            <person name="Cheng J."/>
            <person name="Dai P."/>
            <person name="Han X."/>
            <person name="Huang E."/>
            <person name="Gao Y."/>
            <person name="Liu J."/>
            <person name="Shao H."/>
            <person name="Ye R."/>
            <person name="Li L."/>
            <person name="Wei W."/>
            <person name="Wang X."/>
            <person name="Wang C."/>
            <person name="Yang T."/>
            <person name="Huo Q."/>
            <person name="Li W."/>
            <person name="Guo W."/>
            <person name="Chen H."/>
            <person name="Zhou L."/>
            <person name="Ni X."/>
            <person name="Tian J."/>
            <person name="Zhou Y."/>
            <person name="Sheng Y."/>
            <person name="Liu T."/>
            <person name="Pan Y."/>
            <person name="Xia L."/>
            <person name="Li J."/>
            <person name="Zhao F."/>
            <person name="Cao W."/>
        </authorList>
    </citation>
    <scope>NUCLEOTIDE SEQUENCE</scope>
    <source>
        <strain evidence="1">Dsil-2018</strain>
    </source>
</reference>
<dbReference type="Proteomes" id="UP000821865">
    <property type="component" value="Chromosome 9"/>
</dbReference>
<keyword evidence="2" id="KW-1185">Reference proteome</keyword>
<sequence length="591" mass="65623">MSHRSFTDRAGSAPSSGSWGLARENERRRSELTAESVVIFGNGAFQGLLLVFAQVAIFVSHTLISVQAVTTKSLHYWCRPPSEYSYMSTAQWFNSGIPQRPDGSYSQCSRYERPRLAASRPRAVEVPCEHWSYNMTSNGHTVVEEWDLVCDRVWLLELARAIFLCGRVVCVPLMGLASDRYGRRPVLHASVAVLYCSCVAQCFTSTLSTYVGLGFLLSASSSVLELTTSILLFESTPPGAREEFVALASSVPMVLGPVYHSLVASVAGHWRILHLTVAAPSLLLIIVVYLTGESLDWLIASGKFEDAERAALWAAELNHEEPEGVKERLTVITTGLALLGERPVRPGWLSFSALFSGPRRYVYFATFGCWFTTNVGYFSLPFEPAGLQLHELRWTAFAINMLGMASSYFITKSCGYRCPLVMLSLLCAATVAAQLFMTSYDLMVPLAWAFMLSYVLFNMSYVFLWIHTVEIFPTRMRSMGFSFAYTCGSLGAVMAALVKHMERQLPIHLKPIPRGLTAAAIAGFYLGLVLVPTNAKDESTVVPKELPFGRKRSSSHVSLYEESEQRRTSVRLGDDLRTPKGFQRKLRVPPL</sequence>
<evidence type="ECO:0000313" key="2">
    <source>
        <dbReference type="Proteomes" id="UP000821865"/>
    </source>
</evidence>
<protein>
    <submittedName>
        <fullName evidence="1">Uncharacterized protein</fullName>
    </submittedName>
</protein>
<accession>A0ACB8C2E9</accession>